<feature type="transmembrane region" description="Helical" evidence="1">
    <location>
        <begin position="201"/>
        <end position="222"/>
    </location>
</feature>
<comment type="caution">
    <text evidence="3">The sequence shown here is derived from an EMBL/GenBank/DDBJ whole genome shotgun (WGS) entry which is preliminary data.</text>
</comment>
<feature type="transmembrane region" description="Helical" evidence="1">
    <location>
        <begin position="49"/>
        <end position="69"/>
    </location>
</feature>
<dbReference type="PANTHER" id="PTHR40465">
    <property type="entry name" value="CHROMOSOME 1, WHOLE GENOME SHOTGUN SEQUENCE"/>
    <property type="match status" value="1"/>
</dbReference>
<evidence type="ECO:0000259" key="2">
    <source>
        <dbReference type="Pfam" id="PF20152"/>
    </source>
</evidence>
<proteinExistence type="predicted"/>
<accession>A0ABR1IM12</accession>
<evidence type="ECO:0000313" key="4">
    <source>
        <dbReference type="Proteomes" id="UP001498398"/>
    </source>
</evidence>
<keyword evidence="1" id="KW-1133">Transmembrane helix</keyword>
<sequence>MAPIPGIGATTGPQLFGFLFNYGLLGALVVQTYHYHLEYPEDRKLLKTIVYTLLFLEVVQSILMSYDAYKIFGEGYGDWEALDINHTDWFTVCILGSIVAGIVQFFYAHRLWLFSKSIIAGGIVSILALTQIIAGIAQGIFGKIVGNFSELQKRSPIALGIWIGSSALCDIIIAVTMVYYLKKCHSAFSNTNAMIKKLVQYSVETGLVTAIIATVLIILFLASPGHDFFETPAKFLAKLYSNNLLVLLNSRTRLQNKNGTANYVSEILNEFQLDTAIQSGGNVNSQTEDTSYHIALRPNTIHVHKETETWKEPL</sequence>
<feature type="transmembrane region" description="Helical" evidence="1">
    <location>
        <begin position="15"/>
        <end position="37"/>
    </location>
</feature>
<dbReference type="Proteomes" id="UP001498398">
    <property type="component" value="Unassembled WGS sequence"/>
</dbReference>
<feature type="transmembrane region" description="Helical" evidence="1">
    <location>
        <begin position="161"/>
        <end position="181"/>
    </location>
</feature>
<evidence type="ECO:0000256" key="1">
    <source>
        <dbReference type="SAM" id="Phobius"/>
    </source>
</evidence>
<organism evidence="3 4">
    <name type="scientific">Marasmiellus scandens</name>
    <dbReference type="NCBI Taxonomy" id="2682957"/>
    <lineage>
        <taxon>Eukaryota</taxon>
        <taxon>Fungi</taxon>
        <taxon>Dikarya</taxon>
        <taxon>Basidiomycota</taxon>
        <taxon>Agaricomycotina</taxon>
        <taxon>Agaricomycetes</taxon>
        <taxon>Agaricomycetidae</taxon>
        <taxon>Agaricales</taxon>
        <taxon>Marasmiineae</taxon>
        <taxon>Omphalotaceae</taxon>
        <taxon>Marasmiellus</taxon>
    </lineage>
</organism>
<keyword evidence="1" id="KW-0812">Transmembrane</keyword>
<keyword evidence="1" id="KW-0472">Membrane</keyword>
<dbReference type="InterPro" id="IPR045339">
    <property type="entry name" value="DUF6534"/>
</dbReference>
<name>A0ABR1IM12_9AGAR</name>
<evidence type="ECO:0000313" key="3">
    <source>
        <dbReference type="EMBL" id="KAK7436210.1"/>
    </source>
</evidence>
<dbReference type="EMBL" id="JBANRG010000097">
    <property type="protein sequence ID" value="KAK7436210.1"/>
    <property type="molecule type" value="Genomic_DNA"/>
</dbReference>
<dbReference type="Pfam" id="PF20152">
    <property type="entry name" value="DUF6534"/>
    <property type="match status" value="1"/>
</dbReference>
<feature type="transmembrane region" description="Helical" evidence="1">
    <location>
        <begin position="119"/>
        <end position="141"/>
    </location>
</feature>
<gene>
    <name evidence="3" type="ORF">VKT23_019287</name>
</gene>
<protein>
    <recommendedName>
        <fullName evidence="2">DUF6534 domain-containing protein</fullName>
    </recommendedName>
</protein>
<reference evidence="3 4" key="1">
    <citation type="submission" date="2024-01" db="EMBL/GenBank/DDBJ databases">
        <title>A draft genome for the cacao thread blight pathogen Marasmiellus scandens.</title>
        <authorList>
            <person name="Baruah I.K."/>
            <person name="Leung J."/>
            <person name="Bukari Y."/>
            <person name="Amoako-Attah I."/>
            <person name="Meinhardt L.W."/>
            <person name="Bailey B.A."/>
            <person name="Cohen S.P."/>
        </authorList>
    </citation>
    <scope>NUCLEOTIDE SEQUENCE [LARGE SCALE GENOMIC DNA]</scope>
    <source>
        <strain evidence="3 4">GH-19</strain>
    </source>
</reference>
<feature type="domain" description="DUF6534" evidence="2">
    <location>
        <begin position="166"/>
        <end position="252"/>
    </location>
</feature>
<dbReference type="PANTHER" id="PTHR40465:SF1">
    <property type="entry name" value="DUF6534 DOMAIN-CONTAINING PROTEIN"/>
    <property type="match status" value="1"/>
</dbReference>
<keyword evidence="4" id="KW-1185">Reference proteome</keyword>
<feature type="transmembrane region" description="Helical" evidence="1">
    <location>
        <begin position="89"/>
        <end position="107"/>
    </location>
</feature>